<comment type="caution">
    <text evidence="3">The sequence shown here is derived from an EMBL/GenBank/DDBJ whole genome shotgun (WGS) entry which is preliminary data.</text>
</comment>
<feature type="domain" description="TNase-like" evidence="2">
    <location>
        <begin position="9"/>
        <end position="71"/>
    </location>
</feature>
<evidence type="ECO:0000256" key="1">
    <source>
        <dbReference type="SAM" id="MobiDB-lite"/>
    </source>
</evidence>
<dbReference type="InterPro" id="IPR035437">
    <property type="entry name" value="SNase_OB-fold_sf"/>
</dbReference>
<dbReference type="Gene3D" id="2.40.50.90">
    <property type="match status" value="1"/>
</dbReference>
<name>A0A844BWR2_9LACT</name>
<evidence type="ECO:0000313" key="3">
    <source>
        <dbReference type="EMBL" id="MRI80906.1"/>
    </source>
</evidence>
<dbReference type="InterPro" id="IPR016071">
    <property type="entry name" value="Staphylococal_nuclease_OB-fold"/>
</dbReference>
<dbReference type="SUPFAM" id="SSF50199">
    <property type="entry name" value="Staphylococcal nuclease"/>
    <property type="match status" value="1"/>
</dbReference>
<gene>
    <name evidence="3" type="ORF">GIY11_02535</name>
</gene>
<proteinExistence type="predicted"/>
<evidence type="ECO:0000313" key="4">
    <source>
        <dbReference type="Proteomes" id="UP000469870"/>
    </source>
</evidence>
<feature type="region of interest" description="Disordered" evidence="1">
    <location>
        <begin position="89"/>
        <end position="109"/>
    </location>
</feature>
<evidence type="ECO:0000259" key="2">
    <source>
        <dbReference type="Pfam" id="PF00565"/>
    </source>
</evidence>
<sequence length="109" mass="12101">MQIDYEGPTKDKYQRDLVHVWVDGILLQEILVTEGLAIARYINGYLPNSQYFQAIYQAQDYATKDKLKLWRTGDSEYLSKAEGLSVPYEGEGASGNSSSADFVGGTALV</sequence>
<dbReference type="EMBL" id="WJQR01000002">
    <property type="protein sequence ID" value="MRI80906.1"/>
    <property type="molecule type" value="Genomic_DNA"/>
</dbReference>
<feature type="compositionally biased region" description="Low complexity" evidence="1">
    <location>
        <begin position="89"/>
        <end position="100"/>
    </location>
</feature>
<dbReference type="Pfam" id="PF00565">
    <property type="entry name" value="SNase"/>
    <property type="match status" value="1"/>
</dbReference>
<organism evidence="3 4">
    <name type="scientific">Fundicoccus ignavus</name>
    <dbReference type="NCBI Taxonomy" id="2664442"/>
    <lineage>
        <taxon>Bacteria</taxon>
        <taxon>Bacillati</taxon>
        <taxon>Bacillota</taxon>
        <taxon>Bacilli</taxon>
        <taxon>Lactobacillales</taxon>
        <taxon>Aerococcaceae</taxon>
        <taxon>Fundicoccus</taxon>
    </lineage>
</organism>
<dbReference type="AlphaFoldDB" id="A0A844BWR2"/>
<protein>
    <recommendedName>
        <fullName evidence="2">TNase-like domain-containing protein</fullName>
    </recommendedName>
</protein>
<dbReference type="Proteomes" id="UP000469870">
    <property type="component" value="Unassembled WGS sequence"/>
</dbReference>
<reference evidence="3 4" key="1">
    <citation type="submission" date="2019-11" db="EMBL/GenBank/DDBJ databases">
        <title>Characterisation of Fundicoccus ignavus gen. nov. sp. nov., a novel genus of the family Aerococcaceae isolated from bulk tank milk.</title>
        <authorList>
            <person name="Siebert A."/>
            <person name="Huptas C."/>
            <person name="Wenning M."/>
            <person name="Scherer S."/>
            <person name="Doll E.V."/>
        </authorList>
    </citation>
    <scope>NUCLEOTIDE SEQUENCE [LARGE SCALE GENOMIC DNA]</scope>
    <source>
        <strain evidence="3 4">DSM 109653</strain>
    </source>
</reference>
<accession>A0A844BWR2</accession>